<gene>
    <name evidence="1" type="ORF">I4F81_011350</name>
</gene>
<evidence type="ECO:0000313" key="2">
    <source>
        <dbReference type="Proteomes" id="UP000798662"/>
    </source>
</evidence>
<organism evidence="1 2">
    <name type="scientific">Pyropia yezoensis</name>
    <name type="common">Susabi-nori</name>
    <name type="synonym">Porphyra yezoensis</name>
    <dbReference type="NCBI Taxonomy" id="2788"/>
    <lineage>
        <taxon>Eukaryota</taxon>
        <taxon>Rhodophyta</taxon>
        <taxon>Bangiophyceae</taxon>
        <taxon>Bangiales</taxon>
        <taxon>Bangiaceae</taxon>
        <taxon>Pyropia</taxon>
    </lineage>
</organism>
<comment type="caution">
    <text evidence="1">The sequence shown here is derived from an EMBL/GenBank/DDBJ whole genome shotgun (WGS) entry which is preliminary data.</text>
</comment>
<protein>
    <submittedName>
        <fullName evidence="1">Uncharacterized protein</fullName>
    </submittedName>
</protein>
<sequence length="229" mass="25018">MIEADEPDAVGPASSTRSCRICRYTYKTGTSGHNAKNCALNDVQCRALEPPTSPYHVTGPCLSGSCSHNMKCTVCHKLGHSNTTQRYTPIRWRMKKGTLGRSDHQPALTGADFVCDFVKDSDVKQIVDNCVNAATEAVLGKVRDTSMSLKLRANMHEACLTGDEVVDLMLANKSKASGLSEQNLPSFRLVRQHRKKGAIEVNEAAARELESGLDGSEDSFVHREAARRP</sequence>
<proteinExistence type="predicted"/>
<evidence type="ECO:0000313" key="1">
    <source>
        <dbReference type="EMBL" id="KAK1868868.1"/>
    </source>
</evidence>
<accession>A0ACC3CFK6</accession>
<reference evidence="1" key="1">
    <citation type="submission" date="2019-11" db="EMBL/GenBank/DDBJ databases">
        <title>Nori genome reveals adaptations in red seaweeds to the harsh intertidal environment.</title>
        <authorList>
            <person name="Wang D."/>
            <person name="Mao Y."/>
        </authorList>
    </citation>
    <scope>NUCLEOTIDE SEQUENCE</scope>
    <source>
        <tissue evidence="1">Gametophyte</tissue>
    </source>
</reference>
<name>A0ACC3CFK6_PYRYE</name>
<dbReference type="EMBL" id="CM020620">
    <property type="protein sequence ID" value="KAK1868868.1"/>
    <property type="molecule type" value="Genomic_DNA"/>
</dbReference>
<keyword evidence="2" id="KW-1185">Reference proteome</keyword>
<dbReference type="Proteomes" id="UP000798662">
    <property type="component" value="Chromosome 3"/>
</dbReference>